<feature type="region of interest" description="Disordered" evidence="1">
    <location>
        <begin position="1"/>
        <end position="20"/>
    </location>
</feature>
<dbReference type="RefSeq" id="WP_197348715.1">
    <property type="nucleotide sequence ID" value="NZ_CP048882.1"/>
</dbReference>
<dbReference type="KEGG" id="sbat:G4Z16_01090"/>
<proteinExistence type="predicted"/>
<keyword evidence="2" id="KW-0812">Transmembrane</keyword>
<keyword evidence="4" id="KW-1185">Reference proteome</keyword>
<accession>A0A7T1WPS6</accession>
<evidence type="ECO:0000313" key="4">
    <source>
        <dbReference type="Proteomes" id="UP000595046"/>
    </source>
</evidence>
<dbReference type="Proteomes" id="UP000595046">
    <property type="component" value="Chromosome"/>
</dbReference>
<reference evidence="4" key="1">
    <citation type="submission" date="2020-02" db="EMBL/GenBank/DDBJ databases">
        <title>Streptomyces sp. ASO4wet.</title>
        <authorList>
            <person name="Risdian C."/>
            <person name="Landwehr W."/>
            <person name="Schupp P."/>
            <person name="Wink J."/>
        </authorList>
    </citation>
    <scope>NUCLEOTIDE SEQUENCE [LARGE SCALE GENOMIC DNA]</scope>
    <source>
        <strain evidence="4">ASO4wet</strain>
    </source>
</reference>
<dbReference type="AlphaFoldDB" id="A0A7T1WPS6"/>
<evidence type="ECO:0000256" key="1">
    <source>
        <dbReference type="SAM" id="MobiDB-lite"/>
    </source>
</evidence>
<name>A0A7T1WPS6_9ACTN</name>
<dbReference type="EMBL" id="CP048882">
    <property type="protein sequence ID" value="QPP05213.1"/>
    <property type="molecule type" value="Genomic_DNA"/>
</dbReference>
<sequence>MREREEEIKSDPALPSEEKERLIREELPSENTGYDVLFAKERIGLAVLDLTIPRFTRPVVLTSLGIVSGTAAGLLSLWASP</sequence>
<gene>
    <name evidence="3" type="ORF">G4Z16_01090</name>
</gene>
<evidence type="ECO:0000256" key="2">
    <source>
        <dbReference type="SAM" id="Phobius"/>
    </source>
</evidence>
<protein>
    <submittedName>
        <fullName evidence="3">Uncharacterized protein</fullName>
    </submittedName>
</protein>
<keyword evidence="2" id="KW-1133">Transmembrane helix</keyword>
<keyword evidence="2" id="KW-0472">Membrane</keyword>
<organism evidence="3 4">
    <name type="scientific">Streptomyces bathyalis</name>
    <dbReference type="NCBI Taxonomy" id="2710756"/>
    <lineage>
        <taxon>Bacteria</taxon>
        <taxon>Bacillati</taxon>
        <taxon>Actinomycetota</taxon>
        <taxon>Actinomycetes</taxon>
        <taxon>Kitasatosporales</taxon>
        <taxon>Streptomycetaceae</taxon>
        <taxon>Streptomyces</taxon>
    </lineage>
</organism>
<feature type="transmembrane region" description="Helical" evidence="2">
    <location>
        <begin position="59"/>
        <end position="79"/>
    </location>
</feature>
<evidence type="ECO:0000313" key="3">
    <source>
        <dbReference type="EMBL" id="QPP05213.1"/>
    </source>
</evidence>